<dbReference type="EMBL" id="VRYY01000441">
    <property type="protein sequence ID" value="MBG3878006.1"/>
    <property type="molecule type" value="Genomic_DNA"/>
</dbReference>
<reference evidence="2 3" key="1">
    <citation type="submission" date="2019-08" db="EMBL/GenBank/DDBJ databases">
        <authorList>
            <person name="Luo N."/>
        </authorList>
    </citation>
    <scope>NUCLEOTIDE SEQUENCE [LARGE SCALE GENOMIC DNA]</scope>
    <source>
        <strain evidence="2 3">NCIMB 9442</strain>
    </source>
</reference>
<evidence type="ECO:0008006" key="4">
    <source>
        <dbReference type="Google" id="ProtNLM"/>
    </source>
</evidence>
<gene>
    <name evidence="2" type="ORF">FVW20_13555</name>
</gene>
<dbReference type="InterPro" id="IPR019734">
    <property type="entry name" value="TPR_rpt"/>
</dbReference>
<organism evidence="2 3">
    <name type="scientific">Nitratidesulfovibrio oxamicus</name>
    <dbReference type="NCBI Taxonomy" id="32016"/>
    <lineage>
        <taxon>Bacteria</taxon>
        <taxon>Pseudomonadati</taxon>
        <taxon>Thermodesulfobacteriota</taxon>
        <taxon>Desulfovibrionia</taxon>
        <taxon>Desulfovibrionales</taxon>
        <taxon>Desulfovibrionaceae</taxon>
        <taxon>Nitratidesulfovibrio</taxon>
    </lineage>
</organism>
<proteinExistence type="predicted"/>
<dbReference type="Proteomes" id="UP001194469">
    <property type="component" value="Unassembled WGS sequence"/>
</dbReference>
<sequence>MRMTAPKAVRDNIARSRAYLARGYLTRALEAMEKALRAYEGTLLIGQARFETEVHIHEFVSDLNRNHVVRKFFETRKVLSGPDVTYAPGDELPLAERLESIRHAMLEEERARAAEQAQKILMRKAELTGNGQARLDAGDLPRGRALLRRVADEWGHEAGVLSDIGQRFLRARLFYEAAELFESALERFPGEARAYSGAVAAYLELREYPKAEIVYLRALRQFGSHPRTMLNLAKLYMEWRKRDKAYEYANRAWQSDPSLTEARELLSRLSR</sequence>
<keyword evidence="1" id="KW-0802">TPR repeat</keyword>
<keyword evidence="3" id="KW-1185">Reference proteome</keyword>
<dbReference type="SUPFAM" id="SSF48452">
    <property type="entry name" value="TPR-like"/>
    <property type="match status" value="1"/>
</dbReference>
<dbReference type="Pfam" id="PF13432">
    <property type="entry name" value="TPR_16"/>
    <property type="match status" value="1"/>
</dbReference>
<evidence type="ECO:0000313" key="2">
    <source>
        <dbReference type="EMBL" id="MBG3878006.1"/>
    </source>
</evidence>
<protein>
    <recommendedName>
        <fullName evidence="4">Tetratricopeptide repeat protein</fullName>
    </recommendedName>
</protein>
<evidence type="ECO:0000313" key="3">
    <source>
        <dbReference type="Proteomes" id="UP001194469"/>
    </source>
</evidence>
<dbReference type="RefSeq" id="WP_196610027.1">
    <property type="nucleotide sequence ID" value="NZ_VRYY01000441.1"/>
</dbReference>
<accession>A0ABS0J6F0</accession>
<feature type="repeat" description="TPR" evidence="1">
    <location>
        <begin position="226"/>
        <end position="259"/>
    </location>
</feature>
<evidence type="ECO:0000256" key="1">
    <source>
        <dbReference type="PROSITE-ProRule" id="PRU00339"/>
    </source>
</evidence>
<name>A0ABS0J6F0_9BACT</name>
<dbReference type="SMART" id="SM00028">
    <property type="entry name" value="TPR"/>
    <property type="match status" value="3"/>
</dbReference>
<dbReference type="PROSITE" id="PS50005">
    <property type="entry name" value="TPR"/>
    <property type="match status" value="1"/>
</dbReference>
<dbReference type="InterPro" id="IPR011990">
    <property type="entry name" value="TPR-like_helical_dom_sf"/>
</dbReference>
<dbReference type="Gene3D" id="1.25.40.10">
    <property type="entry name" value="Tetratricopeptide repeat domain"/>
    <property type="match status" value="1"/>
</dbReference>
<comment type="caution">
    <text evidence="2">The sequence shown here is derived from an EMBL/GenBank/DDBJ whole genome shotgun (WGS) entry which is preliminary data.</text>
</comment>